<protein>
    <recommendedName>
        <fullName evidence="2">Alfin N-terminal domain-containing protein</fullName>
    </recommendedName>
</protein>
<dbReference type="InterPro" id="IPR045104">
    <property type="entry name" value="Alfin"/>
</dbReference>
<dbReference type="Proteomes" id="UP001605036">
    <property type="component" value="Unassembled WGS sequence"/>
</dbReference>
<comment type="caution">
    <text evidence="3">The sequence shown here is derived from an EMBL/GenBank/DDBJ whole genome shotgun (WGS) entry which is preliminary data.</text>
</comment>
<organism evidence="3 4">
    <name type="scientific">Riccia fluitans</name>
    <dbReference type="NCBI Taxonomy" id="41844"/>
    <lineage>
        <taxon>Eukaryota</taxon>
        <taxon>Viridiplantae</taxon>
        <taxon>Streptophyta</taxon>
        <taxon>Embryophyta</taxon>
        <taxon>Marchantiophyta</taxon>
        <taxon>Marchantiopsida</taxon>
        <taxon>Marchantiidae</taxon>
        <taxon>Marchantiales</taxon>
        <taxon>Ricciaceae</taxon>
        <taxon>Riccia</taxon>
    </lineage>
</organism>
<dbReference type="Pfam" id="PF12165">
    <property type="entry name" value="Alfin"/>
    <property type="match status" value="1"/>
</dbReference>
<name>A0ABD1ZGM2_9MARC</name>
<feature type="region of interest" description="Disordered" evidence="1">
    <location>
        <begin position="140"/>
        <end position="166"/>
    </location>
</feature>
<dbReference type="PANTHER" id="PTHR12321">
    <property type="entry name" value="CPG BINDING PROTEIN"/>
    <property type="match status" value="1"/>
</dbReference>
<sequence>MDLKSGGVTVSNVERIFTNIKWRFGGIVKALTSEVEEFYKECDPEKENLSLYGLPDGSWKVAIPTEEVPPDLPEPALGINFARDEMSQKEWLTLVALHSDAWLTAMASFYSAGLTRSERKRVFMLISDLPTAYDIITGRDAGDENESSVDQINNGKEGHQDHACETSSRSRFPFMNYMDLPRATMAEQLQKMLPPDLVVTSFAEGEDKGESHDAVSTENRILSNPTFSLEEKREVPHTQETLQKVNGKARKIW</sequence>
<proteinExistence type="predicted"/>
<evidence type="ECO:0000313" key="4">
    <source>
        <dbReference type="Proteomes" id="UP001605036"/>
    </source>
</evidence>
<accession>A0ABD1ZGM2</accession>
<evidence type="ECO:0000256" key="1">
    <source>
        <dbReference type="SAM" id="MobiDB-lite"/>
    </source>
</evidence>
<reference evidence="3 4" key="1">
    <citation type="submission" date="2024-09" db="EMBL/GenBank/DDBJ databases">
        <title>Chromosome-scale assembly of Riccia fluitans.</title>
        <authorList>
            <person name="Paukszto L."/>
            <person name="Sawicki J."/>
            <person name="Karawczyk K."/>
            <person name="Piernik-Szablinska J."/>
            <person name="Szczecinska M."/>
            <person name="Mazdziarz M."/>
        </authorList>
    </citation>
    <scope>NUCLEOTIDE SEQUENCE [LARGE SCALE GENOMIC DNA]</scope>
    <source>
        <strain evidence="3">Rf_01</strain>
        <tissue evidence="3">Aerial parts of the thallus</tissue>
    </source>
</reference>
<dbReference type="InterPro" id="IPR021998">
    <property type="entry name" value="Alfin_N"/>
</dbReference>
<dbReference type="EMBL" id="JBHFFA010000001">
    <property type="protein sequence ID" value="KAL2650135.1"/>
    <property type="molecule type" value="Genomic_DNA"/>
</dbReference>
<feature type="domain" description="Alfin N-terminal" evidence="2">
    <location>
        <begin position="13"/>
        <end position="137"/>
    </location>
</feature>
<dbReference type="PANTHER" id="PTHR12321:SF98">
    <property type="entry name" value="PHD FINGER PROTEIN ALFIN-LIKE 5"/>
    <property type="match status" value="1"/>
</dbReference>
<gene>
    <name evidence="3" type="ORF">R1flu_018263</name>
</gene>
<evidence type="ECO:0000259" key="2">
    <source>
        <dbReference type="Pfam" id="PF12165"/>
    </source>
</evidence>
<dbReference type="AlphaFoldDB" id="A0ABD1ZGM2"/>
<evidence type="ECO:0000313" key="3">
    <source>
        <dbReference type="EMBL" id="KAL2650135.1"/>
    </source>
</evidence>
<keyword evidence="4" id="KW-1185">Reference proteome</keyword>